<protein>
    <submittedName>
        <fullName evidence="4 5">Nitroreductase</fullName>
    </submittedName>
</protein>
<dbReference type="Proteomes" id="UP001141650">
    <property type="component" value="Unassembled WGS sequence"/>
</dbReference>
<feature type="domain" description="Nitroreductase" evidence="3">
    <location>
        <begin position="10"/>
        <end position="184"/>
    </location>
</feature>
<dbReference type="InterPro" id="IPR029479">
    <property type="entry name" value="Nitroreductase"/>
</dbReference>
<dbReference type="EMBL" id="JACKVH010000006">
    <property type="protein sequence ID" value="MCV7377429.1"/>
    <property type="molecule type" value="Genomic_DNA"/>
</dbReference>
<evidence type="ECO:0000313" key="5">
    <source>
        <dbReference type="EMBL" id="OQZ88608.1"/>
    </source>
</evidence>
<reference evidence="4" key="3">
    <citation type="journal article" date="2022" name="BMC Genomics">
        <title>Comparative genome analysis of mycobacteria focusing on tRNA and non-coding RNA.</title>
        <authorList>
            <person name="Behra P.R.K."/>
            <person name="Pettersson B.M.F."/>
            <person name="Ramesh M."/>
            <person name="Das S."/>
            <person name="Dasgupta S."/>
            <person name="Kirsebom L.A."/>
        </authorList>
    </citation>
    <scope>NUCLEOTIDE SEQUENCE</scope>
    <source>
        <strain evidence="4">CCUG 55640</strain>
    </source>
</reference>
<reference evidence="5 6" key="1">
    <citation type="submission" date="2017-02" db="EMBL/GenBank/DDBJ databases">
        <title>The new phylogeny of genus Mycobacterium.</title>
        <authorList>
            <person name="Tortoli E."/>
            <person name="Trovato A."/>
            <person name="Cirillo D.M."/>
        </authorList>
    </citation>
    <scope>NUCLEOTIDE SEQUENCE [LARGE SCALE GENOMIC DNA]</scope>
    <source>
        <strain evidence="5 6">DSM 45230</strain>
    </source>
</reference>
<dbReference type="RefSeq" id="WP_083140103.1">
    <property type="nucleotide sequence ID" value="NZ_JACKVH010000006.1"/>
</dbReference>
<sequence length="215" mass="24106">MDIEYLLTATRSARKTLDLDAPVDADDIRQCLRVGLQAANGSNQQAWRWLVITDAGLRARIAELYREAYLLRVGGQLLADLMPAGTPETRLMSSTEWLVENLARVPMLVIPCYEPYLPRIDGDESFHRATLYGSIFPAVWNFQLALHTRGYGTCITTLHLHREHEVAELLGIPPTYAQGCLLPVARLRAGHAFRPARRRPVDEVVARDGWDGAAF</sequence>
<organism evidence="4 7">
    <name type="scientific">Mycobacterium alsense</name>
    <dbReference type="NCBI Taxonomy" id="324058"/>
    <lineage>
        <taxon>Bacteria</taxon>
        <taxon>Bacillati</taxon>
        <taxon>Actinomycetota</taxon>
        <taxon>Actinomycetes</taxon>
        <taxon>Mycobacteriales</taxon>
        <taxon>Mycobacteriaceae</taxon>
        <taxon>Mycobacterium</taxon>
    </lineage>
</organism>
<reference evidence="4" key="2">
    <citation type="submission" date="2020-07" db="EMBL/GenBank/DDBJ databases">
        <authorList>
            <person name="Pettersson B.M.F."/>
            <person name="Behra P.R.K."/>
            <person name="Ramesh M."/>
            <person name="Das S."/>
            <person name="Dasgupta S."/>
            <person name="Kirsebom L.A."/>
        </authorList>
    </citation>
    <scope>NUCLEOTIDE SEQUENCE</scope>
    <source>
        <strain evidence="4">CCUG 55640</strain>
    </source>
</reference>
<dbReference type="CDD" id="cd02062">
    <property type="entry name" value="Nitro_FMN_reductase"/>
    <property type="match status" value="1"/>
</dbReference>
<dbReference type="AlphaFoldDB" id="A0AA41XL46"/>
<proteinExistence type="inferred from homology"/>
<evidence type="ECO:0000259" key="3">
    <source>
        <dbReference type="Pfam" id="PF00881"/>
    </source>
</evidence>
<evidence type="ECO:0000313" key="4">
    <source>
        <dbReference type="EMBL" id="MCV7377429.1"/>
    </source>
</evidence>
<keyword evidence="2" id="KW-0560">Oxidoreductase</keyword>
<keyword evidence="6" id="KW-1185">Reference proteome</keyword>
<dbReference type="Pfam" id="PF00881">
    <property type="entry name" value="Nitroreductase"/>
    <property type="match status" value="1"/>
</dbReference>
<dbReference type="InterPro" id="IPR000415">
    <property type="entry name" value="Nitroreductase-like"/>
</dbReference>
<dbReference type="Proteomes" id="UP000192319">
    <property type="component" value="Unassembled WGS sequence"/>
</dbReference>
<evidence type="ECO:0000256" key="1">
    <source>
        <dbReference type="ARBA" id="ARBA00007118"/>
    </source>
</evidence>
<evidence type="ECO:0000313" key="7">
    <source>
        <dbReference type="Proteomes" id="UP001141650"/>
    </source>
</evidence>
<dbReference type="Gene3D" id="3.40.109.10">
    <property type="entry name" value="NADH Oxidase"/>
    <property type="match status" value="1"/>
</dbReference>
<dbReference type="PANTHER" id="PTHR43673">
    <property type="entry name" value="NAD(P)H NITROREDUCTASE YDGI-RELATED"/>
    <property type="match status" value="1"/>
</dbReference>
<accession>A0AA41XL46</accession>
<comment type="caution">
    <text evidence="4">The sequence shown here is derived from an EMBL/GenBank/DDBJ whole genome shotgun (WGS) entry which is preliminary data.</text>
</comment>
<dbReference type="EMBL" id="MVHD01000051">
    <property type="protein sequence ID" value="OQZ88608.1"/>
    <property type="molecule type" value="Genomic_DNA"/>
</dbReference>
<name>A0AA41XL46_9MYCO</name>
<dbReference type="SUPFAM" id="SSF55469">
    <property type="entry name" value="FMN-dependent nitroreductase-like"/>
    <property type="match status" value="1"/>
</dbReference>
<evidence type="ECO:0000256" key="2">
    <source>
        <dbReference type="ARBA" id="ARBA00023002"/>
    </source>
</evidence>
<evidence type="ECO:0000313" key="6">
    <source>
        <dbReference type="Proteomes" id="UP000192319"/>
    </source>
</evidence>
<dbReference type="PANTHER" id="PTHR43673:SF10">
    <property type="entry name" value="NADH DEHYDROGENASE_NAD(P)H NITROREDUCTASE XCC3605-RELATED"/>
    <property type="match status" value="1"/>
</dbReference>
<gene>
    <name evidence="5" type="ORF">BST11_21950</name>
    <name evidence="4" type="ORF">H7K38_02005</name>
</gene>
<dbReference type="GO" id="GO:0016491">
    <property type="term" value="F:oxidoreductase activity"/>
    <property type="evidence" value="ECO:0007669"/>
    <property type="project" value="UniProtKB-KW"/>
</dbReference>
<comment type="similarity">
    <text evidence="1">Belongs to the nitroreductase family.</text>
</comment>